<dbReference type="RefSeq" id="XP_028134505.1">
    <property type="nucleotide sequence ID" value="XM_028278704.1"/>
</dbReference>
<dbReference type="SMART" id="SM01169">
    <property type="entry name" value="DUF1943"/>
    <property type="match status" value="1"/>
</dbReference>
<evidence type="ECO:0000256" key="3">
    <source>
        <dbReference type="ARBA" id="ARBA00023157"/>
    </source>
</evidence>
<name>A0A6P7FNE0_DIAVI</name>
<dbReference type="Pfam" id="PF00094">
    <property type="entry name" value="VWD"/>
    <property type="match status" value="1"/>
</dbReference>
<dbReference type="InterPro" id="IPR015816">
    <property type="entry name" value="Vitellinogen_b-sht_N"/>
</dbReference>
<dbReference type="Gene3D" id="1.25.10.20">
    <property type="entry name" value="Vitellinogen, superhelical"/>
    <property type="match status" value="1"/>
</dbReference>
<dbReference type="GO" id="GO:0005319">
    <property type="term" value="F:lipid transporter activity"/>
    <property type="evidence" value="ECO:0007669"/>
    <property type="project" value="InterPro"/>
</dbReference>
<organism evidence="10">
    <name type="scientific">Diabrotica virgifera virgifera</name>
    <name type="common">western corn rootworm</name>
    <dbReference type="NCBI Taxonomy" id="50390"/>
    <lineage>
        <taxon>Eukaryota</taxon>
        <taxon>Metazoa</taxon>
        <taxon>Ecdysozoa</taxon>
        <taxon>Arthropoda</taxon>
        <taxon>Hexapoda</taxon>
        <taxon>Insecta</taxon>
        <taxon>Pterygota</taxon>
        <taxon>Neoptera</taxon>
        <taxon>Endopterygota</taxon>
        <taxon>Coleoptera</taxon>
        <taxon>Polyphaga</taxon>
        <taxon>Cucujiformia</taxon>
        <taxon>Chrysomeloidea</taxon>
        <taxon>Chrysomelidae</taxon>
        <taxon>Galerucinae</taxon>
        <taxon>Diabroticina</taxon>
        <taxon>Diabroticites</taxon>
        <taxon>Diabrotica</taxon>
    </lineage>
</organism>
<gene>
    <name evidence="10" type="primary">LOC114329557</name>
</gene>
<evidence type="ECO:0000256" key="7">
    <source>
        <dbReference type="SAM" id="SignalP"/>
    </source>
</evidence>
<feature type="compositionally biased region" description="Basic and acidic residues" evidence="6">
    <location>
        <begin position="827"/>
        <end position="838"/>
    </location>
</feature>
<evidence type="ECO:0000256" key="4">
    <source>
        <dbReference type="ARBA" id="ARBA00023180"/>
    </source>
</evidence>
<dbReference type="PROSITE" id="PS51233">
    <property type="entry name" value="VWFD"/>
    <property type="match status" value="1"/>
</dbReference>
<evidence type="ECO:0000256" key="1">
    <source>
        <dbReference type="ARBA" id="ARBA00022729"/>
    </source>
</evidence>
<evidence type="ECO:0000256" key="6">
    <source>
        <dbReference type="SAM" id="MobiDB-lite"/>
    </source>
</evidence>
<dbReference type="InterPro" id="IPR011030">
    <property type="entry name" value="Lipovitellin_superhlx_dom"/>
</dbReference>
<dbReference type="FunFam" id="1.25.10.20:FF:000003">
    <property type="entry name" value="Vitellogenin C"/>
    <property type="match status" value="1"/>
</dbReference>
<feature type="region of interest" description="Disordered" evidence="6">
    <location>
        <begin position="826"/>
        <end position="845"/>
    </location>
</feature>
<dbReference type="SUPFAM" id="SSF48431">
    <property type="entry name" value="Lipovitellin-phosvitin complex, superhelical domain"/>
    <property type="match status" value="1"/>
</dbReference>
<dbReference type="SMART" id="SM00216">
    <property type="entry name" value="VWD"/>
    <property type="match status" value="1"/>
</dbReference>
<dbReference type="Gene3D" id="2.30.230.10">
    <property type="entry name" value="Lipovitellin, beta-sheet shell regions, chain A"/>
    <property type="match status" value="1"/>
</dbReference>
<keyword evidence="3" id="KW-1015">Disulfide bond</keyword>
<comment type="caution">
    <text evidence="5">Lacks conserved residue(s) required for the propagation of feature annotation.</text>
</comment>
<dbReference type="SUPFAM" id="SSF56968">
    <property type="entry name" value="Lipovitellin-phosvitin complex, beta-sheet shell regions"/>
    <property type="match status" value="2"/>
</dbReference>
<evidence type="ECO:0000259" key="8">
    <source>
        <dbReference type="PROSITE" id="PS51211"/>
    </source>
</evidence>
<dbReference type="KEGG" id="dvv:114329557"/>
<proteinExistence type="predicted"/>
<dbReference type="InterPro" id="IPR001747">
    <property type="entry name" value="Vitellogenin_N"/>
</dbReference>
<evidence type="ECO:0000259" key="9">
    <source>
        <dbReference type="PROSITE" id="PS51233"/>
    </source>
</evidence>
<evidence type="ECO:0000256" key="5">
    <source>
        <dbReference type="PROSITE-ProRule" id="PRU00557"/>
    </source>
</evidence>
<feature type="signal peptide" evidence="7">
    <location>
        <begin position="1"/>
        <end position="16"/>
    </location>
</feature>
<dbReference type="GO" id="GO:0045735">
    <property type="term" value="F:nutrient reservoir activity"/>
    <property type="evidence" value="ECO:0007669"/>
    <property type="project" value="UniProtKB-KW"/>
</dbReference>
<dbReference type="PROSITE" id="PS51211">
    <property type="entry name" value="VITELLOGENIN"/>
    <property type="match status" value="1"/>
</dbReference>
<reference evidence="10" key="1">
    <citation type="submission" date="2025-08" db="UniProtKB">
        <authorList>
            <consortium name="RefSeq"/>
        </authorList>
    </citation>
    <scope>IDENTIFICATION</scope>
    <source>
        <tissue evidence="10">Whole insect</tissue>
    </source>
</reference>
<protein>
    <submittedName>
        <fullName evidence="10">Vitellogenin-like</fullName>
    </submittedName>
</protein>
<dbReference type="Pfam" id="PF09172">
    <property type="entry name" value="Vit_open_b-sht"/>
    <property type="match status" value="1"/>
</dbReference>
<keyword evidence="2" id="KW-0758">Storage protein</keyword>
<dbReference type="InterPro" id="IPR050733">
    <property type="entry name" value="Vitellogenin/Apolipophorin"/>
</dbReference>
<keyword evidence="1 7" id="KW-0732">Signal</keyword>
<sequence length="1782" mass="202290">MWSPLVFCLLVGLISASSSPAWKDKKEYVYKVSGRTLASLDLANEFSGILMKASLKIQPRPDGKLQCQLVNPRYAQIHSELSEGPMTYIPSAEVSWKPLDMSKKPFQVEIQRGAITDVLVDKDLRNWEANMIKGIMSQFQMNLNQVPTSKSDDRPDSAMFRIMEETVSGNTETLYEINPMPEHLMVNSDLVPDFQEVKEDGNEFLEVLKHKNYTNSAELPSFVYGLGNIDDEIPAANTMGKFFTRSTMSRAIVSGNLRKFTIQNSFTLNEISVNPTLSDQQQGSVFSSLNVTLERITQQGQIMEDLTRAVRLGGLVYAYAKKPFSRSVETEIVEKPSAIRQWLSMPSMPKFHLMRFGSSASFDAEEFNFEDNQQEAPQINKAAENPLLPYTIGNRGKSVKLEADVPSAIVNLAKEISTDLQDPTKSLQENTLAKFINMIKLTRILDEEELRKVSKGLSPDRQNPSQRAAWEIFRDALAESGSQPALLILESWIESKIIARQEAAHVIASFANSVQHPTTHFMKVFFELIKKPIVTSQWPLNETAMHSFAELARQVYVDDGYYQTNFPTKSFKNLRDKEGSKFVKQVVVPYFRQALDKAIAQNEPNKVHAYIRTLGYIGVPEILQAFEPYLEGKKQASQFQRALMIASMDKLVKTYPEIARVVLFRVYQNAAEIQAVRTAAVFQLMRAQPTREMLQLMAAYTKVDTQEQVNAAVKSSIQNAAALKTGEFVDLQKAAEMAEPLLTEKSYGVHQAGNYIKNYFADQLGVNYKQTAQMYGNSERFYPRGMKIALRSDKNGIRDQRINIHALLSSSEQLYKVLAELGQGYQQEKDRQNQRSDKQQQNPLSSQSIARLLDMKAQAREQLEGSVFLMDINFPYKMFSFSNLTVQQLPAAIERLEKALNTEREINYVKMINGDDVIIAIPTEMGLPFVFNYDAPMFFRVAGKIRAAAQPQMSQNGRIQTPDSIKIKSELSVTIGRKVQGHISFLTSFDGQQYFSGIDKMLQVHVPVHGTFELNLKENEMKLNIEPKEIHRNAPLVHYSTWPFTSRRDIMDFRPLVAQKHSQYIKPDNLRFVDTVVGKKEPGLAFHVQMVHDKNTLKMSDMKFFTNKGMAGVLDGVKNLWNDNDVQYSQLNITFLPDESSVKKIQVKLGYDETYSKRGENQPLSWEQIAEASKSSERREHFLKGAASDIKNVQAQVVDASVTFQGERQVKYVVAGAIATSNVDPKSRVYAYYRSDSENGTPTEVTLEAVNQVSNTNSLNMQDAFRIEPRAQSEVEVTFNSPNKESAYIKANIRASRSDKRKEYLKEQPMYAQCQRNMRVGNNQSPACVNMTVSAHFLDKIDMDLKHENIDPALADAVEILFDHYKFKYYPSIEINRQQSQPKGHLKVETRVNEDLESFNVSVYTRKDETTFRDIELSEYAKVLIPHPSYSLSRRLMAKALDIDTINPVCVIDQTQVTTFSNWTYGAAISKQWTLVAQLVPRRSNERQEVFSVEKQLKSQRHNMVVLVRDSKESSKGKDVKILVSRPETDFEIVEITLKPDEQQRTQAKGSVTINEKPVELSPAESQDVGDGLIQVFALSNGEVKVTVQDRFDLIYDGVRVKLEGTTDVLRGATRGICGQFNDQQNEDSLTPQNCYARNPKKFVQSYEVEGQEGQQVRQQFSKKSDECVDRDMPLYINVIRQADTKDRKDEEDSTENDCTQHRTRYVEQDGDICFTTKVVPTCKSRCQAQGYITKKVPAHCIKNTLVSKLWKKQIDNGGSPDFSHKQEDKKVQLEIPQSCST</sequence>
<evidence type="ECO:0000256" key="2">
    <source>
        <dbReference type="ARBA" id="ARBA00022761"/>
    </source>
</evidence>
<dbReference type="InterPro" id="IPR015255">
    <property type="entry name" value="Vitellinogen_open_b-sht"/>
</dbReference>
<dbReference type="Pfam" id="PF01347">
    <property type="entry name" value="Vitellogenin_N"/>
    <property type="match status" value="1"/>
</dbReference>
<evidence type="ECO:0000313" key="10">
    <source>
        <dbReference type="RefSeq" id="XP_028134505.1"/>
    </source>
</evidence>
<accession>A0A6P7FNE0</accession>
<dbReference type="SMART" id="SM00638">
    <property type="entry name" value="LPD_N"/>
    <property type="match status" value="1"/>
</dbReference>
<dbReference type="Gene3D" id="2.20.80.10">
    <property type="entry name" value="Lipovitellin-phosvitin complex, chain A, domain 4"/>
    <property type="match status" value="1"/>
</dbReference>
<dbReference type="OrthoDB" id="160294at2759"/>
<dbReference type="PANTHER" id="PTHR23345:SF15">
    <property type="entry name" value="VITELLOGENIN 1-RELATED"/>
    <property type="match status" value="1"/>
</dbReference>
<keyword evidence="4" id="KW-0325">Glycoprotein</keyword>
<dbReference type="InterPro" id="IPR001846">
    <property type="entry name" value="VWF_type-D"/>
</dbReference>
<feature type="domain" description="VWFD" evidence="9">
    <location>
        <begin position="1448"/>
        <end position="1656"/>
    </location>
</feature>
<feature type="chain" id="PRO_5028168873" evidence="7">
    <location>
        <begin position="17"/>
        <end position="1782"/>
    </location>
</feature>
<feature type="domain" description="Vitellogenin" evidence="8">
    <location>
        <begin position="22"/>
        <end position="786"/>
    </location>
</feature>
<dbReference type="PANTHER" id="PTHR23345">
    <property type="entry name" value="VITELLOGENIN-RELATED"/>
    <property type="match status" value="1"/>
</dbReference>
<dbReference type="InParanoid" id="A0A6P7FNE0"/>
<dbReference type="InterPro" id="IPR015819">
    <property type="entry name" value="Lipid_transp_b-sht_shell"/>
</dbReference>